<dbReference type="Proteomes" id="UP000662088">
    <property type="component" value="Unassembled WGS sequence"/>
</dbReference>
<comment type="caution">
    <text evidence="1">The sequence shown here is derived from an EMBL/GenBank/DDBJ whole genome shotgun (WGS) entry which is preliminary data.</text>
</comment>
<dbReference type="EMBL" id="JACOOQ010000008">
    <property type="protein sequence ID" value="MBC5640038.1"/>
    <property type="molecule type" value="Genomic_DNA"/>
</dbReference>
<proteinExistence type="predicted"/>
<reference evidence="1" key="1">
    <citation type="submission" date="2020-08" db="EMBL/GenBank/DDBJ databases">
        <title>Genome public.</title>
        <authorList>
            <person name="Liu C."/>
            <person name="Sun Q."/>
        </authorList>
    </citation>
    <scope>NUCLEOTIDE SEQUENCE</scope>
    <source>
        <strain evidence="1">NSJ-42</strain>
    </source>
</reference>
<keyword evidence="2" id="KW-1185">Reference proteome</keyword>
<organism evidence="1 2">
    <name type="scientific">Clostridium lentum</name>
    <dbReference type="NCBI Taxonomy" id="2763037"/>
    <lineage>
        <taxon>Bacteria</taxon>
        <taxon>Bacillati</taxon>
        <taxon>Bacillota</taxon>
        <taxon>Clostridia</taxon>
        <taxon>Eubacteriales</taxon>
        <taxon>Clostridiaceae</taxon>
        <taxon>Clostridium</taxon>
    </lineage>
</organism>
<sequence length="55" mass="5929">MSKSKKCHCNHELSSTSVEGHGCGCGQKAKKSATNNQWTTASRGSCVCECNEEHK</sequence>
<evidence type="ECO:0000313" key="1">
    <source>
        <dbReference type="EMBL" id="MBC5640038.1"/>
    </source>
</evidence>
<name>A0A8I0ADH5_9CLOT</name>
<protein>
    <submittedName>
        <fullName evidence="1">Uncharacterized protein</fullName>
    </submittedName>
</protein>
<accession>A0A8I0ADH5</accession>
<evidence type="ECO:0000313" key="2">
    <source>
        <dbReference type="Proteomes" id="UP000662088"/>
    </source>
</evidence>
<dbReference type="RefSeq" id="WP_022212043.1">
    <property type="nucleotide sequence ID" value="NZ_JACOOQ010000008.1"/>
</dbReference>
<dbReference type="AlphaFoldDB" id="A0A8I0ADH5"/>
<gene>
    <name evidence="1" type="ORF">H8R92_06250</name>
</gene>